<feature type="domain" description="PI31 proteasome regulator N-terminal" evidence="1">
    <location>
        <begin position="27"/>
        <end position="61"/>
    </location>
</feature>
<reference evidence="2" key="1">
    <citation type="submission" date="2020-01" db="EMBL/GenBank/DDBJ databases">
        <title>Identification and distribution of gene clusters putatively required for synthesis of sphingolipid metabolism inhibitors in phylogenetically diverse species of the filamentous fungus Fusarium.</title>
        <authorList>
            <person name="Kim H.-S."/>
            <person name="Busman M."/>
            <person name="Brown D.W."/>
            <person name="Divon H."/>
            <person name="Uhlig S."/>
            <person name="Proctor R.H."/>
        </authorList>
    </citation>
    <scope>NUCLEOTIDE SEQUENCE</scope>
    <source>
        <strain evidence="2">NRRL 53441</strain>
    </source>
</reference>
<evidence type="ECO:0000259" key="1">
    <source>
        <dbReference type="Pfam" id="PF11566"/>
    </source>
</evidence>
<sequence length="61" mass="6450">MSQPLGVDAILGGMADALPTHPSNDDSSDLASSYEVIALLIHSYLSALGFKLQGFDEDKNL</sequence>
<dbReference type="Pfam" id="PF11566">
    <property type="entry name" value="PI31_Prot_N"/>
    <property type="match status" value="1"/>
</dbReference>
<organism evidence="2 3">
    <name type="scientific">Fusarium austroafricanum</name>
    <dbReference type="NCBI Taxonomy" id="2364996"/>
    <lineage>
        <taxon>Eukaryota</taxon>
        <taxon>Fungi</taxon>
        <taxon>Dikarya</taxon>
        <taxon>Ascomycota</taxon>
        <taxon>Pezizomycotina</taxon>
        <taxon>Sordariomycetes</taxon>
        <taxon>Hypocreomycetidae</taxon>
        <taxon>Hypocreales</taxon>
        <taxon>Nectriaceae</taxon>
        <taxon>Fusarium</taxon>
        <taxon>Fusarium concolor species complex</taxon>
    </lineage>
</organism>
<comment type="caution">
    <text evidence="2">The sequence shown here is derived from an EMBL/GenBank/DDBJ whole genome shotgun (WGS) entry which is preliminary data.</text>
</comment>
<accession>A0A8H4K7I5</accession>
<keyword evidence="3" id="KW-1185">Reference proteome</keyword>
<evidence type="ECO:0000313" key="2">
    <source>
        <dbReference type="EMBL" id="KAF4445137.1"/>
    </source>
</evidence>
<dbReference type="OrthoDB" id="68090at2759"/>
<protein>
    <recommendedName>
        <fullName evidence="1">PI31 proteasome regulator N-terminal domain-containing protein</fullName>
    </recommendedName>
</protein>
<dbReference type="InterPro" id="IPR021625">
    <property type="entry name" value="PI31_Prot_N"/>
</dbReference>
<evidence type="ECO:0000313" key="3">
    <source>
        <dbReference type="Proteomes" id="UP000605986"/>
    </source>
</evidence>
<feature type="non-terminal residue" evidence="2">
    <location>
        <position position="61"/>
    </location>
</feature>
<dbReference type="EMBL" id="JAADJG010000536">
    <property type="protein sequence ID" value="KAF4445137.1"/>
    <property type="molecule type" value="Genomic_DNA"/>
</dbReference>
<dbReference type="Proteomes" id="UP000605986">
    <property type="component" value="Unassembled WGS sequence"/>
</dbReference>
<proteinExistence type="predicted"/>
<gene>
    <name evidence="2" type="ORF">F53441_10979</name>
</gene>
<dbReference type="AlphaFoldDB" id="A0A8H4K7I5"/>
<name>A0A8H4K7I5_9HYPO</name>